<dbReference type="InterPro" id="IPR050695">
    <property type="entry name" value="N-acetylmuramoyl_amidase_3"/>
</dbReference>
<sequence length="213" mass="23602">MKKWFPFLAILLLFIAGFSLWPKEKKGVIVVDAGHGGTDPGTTSMTGVHEKEIALQFALKIADALRNANYEVYLTRTDDVTLSLNERVQLANSKPIDLFLSIHGNALENNDEVEGLQVLYYPDEAERNAELATIMMSHLSSALQAPDRGVLPRPELAVLRGTTSASLLLETGFLSHPEEAIKLENANYQQQFSQAVVQAVDHMIENLQQTQNE</sequence>
<dbReference type="GO" id="GO:0030288">
    <property type="term" value="C:outer membrane-bounded periplasmic space"/>
    <property type="evidence" value="ECO:0007669"/>
    <property type="project" value="TreeGrafter"/>
</dbReference>
<proteinExistence type="predicted"/>
<feature type="domain" description="MurNAc-LAA" evidence="2">
    <location>
        <begin position="88"/>
        <end position="201"/>
    </location>
</feature>
<dbReference type="Pfam" id="PF01520">
    <property type="entry name" value="Amidase_3"/>
    <property type="match status" value="1"/>
</dbReference>
<evidence type="ECO:0000256" key="1">
    <source>
        <dbReference type="ARBA" id="ARBA00022801"/>
    </source>
</evidence>
<comment type="caution">
    <text evidence="3">The sequence shown here is derived from an EMBL/GenBank/DDBJ whole genome shotgun (WGS) entry which is preliminary data.</text>
</comment>
<dbReference type="Gene3D" id="3.40.630.40">
    <property type="entry name" value="Zn-dependent exopeptidases"/>
    <property type="match status" value="1"/>
</dbReference>
<name>A0A8J7G5C9_9BACL</name>
<dbReference type="CDD" id="cd02696">
    <property type="entry name" value="MurNAc-LAA"/>
    <property type="match status" value="1"/>
</dbReference>
<dbReference type="PANTHER" id="PTHR30404:SF0">
    <property type="entry name" value="N-ACETYLMURAMOYL-L-ALANINE AMIDASE AMIC"/>
    <property type="match status" value="1"/>
</dbReference>
<keyword evidence="1" id="KW-0378">Hydrolase</keyword>
<dbReference type="SMART" id="SM00646">
    <property type="entry name" value="Ami_3"/>
    <property type="match status" value="1"/>
</dbReference>
<dbReference type="InterPro" id="IPR002508">
    <property type="entry name" value="MurNAc-LAA_cat"/>
</dbReference>
<reference evidence="3" key="1">
    <citation type="submission" date="2020-11" db="EMBL/GenBank/DDBJ databases">
        <title>Multidrug resistant novel bacterium Savagea serpentis sp. nov., isolated from the scats of a vine snake (Ahaetulla nasuta).</title>
        <authorList>
            <person name="Venkata Ramana V."/>
            <person name="Vikas Patil S."/>
            <person name="Yogita Lugani V."/>
        </authorList>
    </citation>
    <scope>NUCLEOTIDE SEQUENCE</scope>
    <source>
        <strain evidence="3">SN6</strain>
    </source>
</reference>
<dbReference type="PANTHER" id="PTHR30404">
    <property type="entry name" value="N-ACETYLMURAMOYL-L-ALANINE AMIDASE"/>
    <property type="match status" value="1"/>
</dbReference>
<protein>
    <submittedName>
        <fullName evidence="3">N-acetylmuramoyl-L-alanine amidase</fullName>
    </submittedName>
</protein>
<dbReference type="Proteomes" id="UP000622653">
    <property type="component" value="Unassembled WGS sequence"/>
</dbReference>
<dbReference type="AlphaFoldDB" id="A0A8J7G5C9"/>
<dbReference type="GO" id="GO:0008745">
    <property type="term" value="F:N-acetylmuramoyl-L-alanine amidase activity"/>
    <property type="evidence" value="ECO:0007669"/>
    <property type="project" value="InterPro"/>
</dbReference>
<evidence type="ECO:0000313" key="3">
    <source>
        <dbReference type="EMBL" id="MBF4500641.1"/>
    </source>
</evidence>
<accession>A0A8J7G5C9</accession>
<organism evidence="3 4">
    <name type="scientific">Savagea serpentis</name>
    <dbReference type="NCBI Taxonomy" id="2785297"/>
    <lineage>
        <taxon>Bacteria</taxon>
        <taxon>Bacillati</taxon>
        <taxon>Bacillota</taxon>
        <taxon>Bacilli</taxon>
        <taxon>Bacillales</taxon>
        <taxon>Caryophanaceae</taxon>
        <taxon>Savagea</taxon>
    </lineage>
</organism>
<dbReference type="SUPFAM" id="SSF53187">
    <property type="entry name" value="Zn-dependent exopeptidases"/>
    <property type="match status" value="1"/>
</dbReference>
<keyword evidence="4" id="KW-1185">Reference proteome</keyword>
<gene>
    <name evidence="3" type="ORF">IRY55_04620</name>
</gene>
<evidence type="ECO:0000259" key="2">
    <source>
        <dbReference type="SMART" id="SM00646"/>
    </source>
</evidence>
<evidence type="ECO:0000313" key="4">
    <source>
        <dbReference type="Proteomes" id="UP000622653"/>
    </source>
</evidence>
<dbReference type="EMBL" id="JADKPV010000001">
    <property type="protein sequence ID" value="MBF4500641.1"/>
    <property type="molecule type" value="Genomic_DNA"/>
</dbReference>
<dbReference type="RefSeq" id="WP_194562070.1">
    <property type="nucleotide sequence ID" value="NZ_JADKPV010000001.1"/>
</dbReference>
<dbReference type="GO" id="GO:0009253">
    <property type="term" value="P:peptidoglycan catabolic process"/>
    <property type="evidence" value="ECO:0007669"/>
    <property type="project" value="InterPro"/>
</dbReference>